<dbReference type="EMBL" id="JAMZMK010009073">
    <property type="protein sequence ID" value="KAI7737245.1"/>
    <property type="molecule type" value="Genomic_DNA"/>
</dbReference>
<proteinExistence type="predicted"/>
<dbReference type="AlphaFoldDB" id="A0AAD5GCH1"/>
<sequence length="106" mass="11770">LKGLVPNDLIHRLTCSHVSGVPELLLALEDYLSLLVGLTDQELGFRELVEFKWRSIDDGGQEVCVADSWFELLCVVHMMAMLTLIQANSNLIPDQTVVSSETVESI</sequence>
<gene>
    <name evidence="1" type="ORF">M8C21_022978</name>
</gene>
<keyword evidence="2" id="KW-1185">Reference proteome</keyword>
<dbReference type="InterPro" id="IPR038898">
    <property type="entry name" value="BROX"/>
</dbReference>
<dbReference type="PANTHER" id="PTHR23032">
    <property type="entry name" value="BRO1 DOMAIN-CONTAINING PROTEIN BROX"/>
    <property type="match status" value="1"/>
</dbReference>
<dbReference type="Gene3D" id="1.25.40.280">
    <property type="entry name" value="alix/aip1 like domains"/>
    <property type="match status" value="1"/>
</dbReference>
<feature type="non-terminal residue" evidence="1">
    <location>
        <position position="1"/>
    </location>
</feature>
<protein>
    <submittedName>
        <fullName evidence="1">Uncharacterized protein</fullName>
    </submittedName>
</protein>
<dbReference type="Proteomes" id="UP001206925">
    <property type="component" value="Unassembled WGS sequence"/>
</dbReference>
<accession>A0AAD5GCH1</accession>
<evidence type="ECO:0000313" key="1">
    <source>
        <dbReference type="EMBL" id="KAI7737245.1"/>
    </source>
</evidence>
<dbReference type="InterPro" id="IPR038499">
    <property type="entry name" value="BRO1_sf"/>
</dbReference>
<name>A0AAD5GCH1_AMBAR</name>
<feature type="non-terminal residue" evidence="1">
    <location>
        <position position="106"/>
    </location>
</feature>
<dbReference type="PANTHER" id="PTHR23032:SF2">
    <property type="entry name" value="ENDOSOMAL TARGETING BRO1-LIKE DOMAIN-CONTAINING PROTEIN"/>
    <property type="match status" value="1"/>
</dbReference>
<comment type="caution">
    <text evidence="1">The sequence shown here is derived from an EMBL/GenBank/DDBJ whole genome shotgun (WGS) entry which is preliminary data.</text>
</comment>
<evidence type="ECO:0000313" key="2">
    <source>
        <dbReference type="Proteomes" id="UP001206925"/>
    </source>
</evidence>
<organism evidence="1 2">
    <name type="scientific">Ambrosia artemisiifolia</name>
    <name type="common">Common ragweed</name>
    <dbReference type="NCBI Taxonomy" id="4212"/>
    <lineage>
        <taxon>Eukaryota</taxon>
        <taxon>Viridiplantae</taxon>
        <taxon>Streptophyta</taxon>
        <taxon>Embryophyta</taxon>
        <taxon>Tracheophyta</taxon>
        <taxon>Spermatophyta</taxon>
        <taxon>Magnoliopsida</taxon>
        <taxon>eudicotyledons</taxon>
        <taxon>Gunneridae</taxon>
        <taxon>Pentapetalae</taxon>
        <taxon>asterids</taxon>
        <taxon>campanulids</taxon>
        <taxon>Asterales</taxon>
        <taxon>Asteraceae</taxon>
        <taxon>Asteroideae</taxon>
        <taxon>Heliantheae alliance</taxon>
        <taxon>Heliantheae</taxon>
        <taxon>Ambrosia</taxon>
    </lineage>
</organism>
<reference evidence="1" key="1">
    <citation type="submission" date="2022-06" db="EMBL/GenBank/DDBJ databases">
        <title>Uncovering the hologenomic basis of an extraordinary plant invasion.</title>
        <authorList>
            <person name="Bieker V.C."/>
            <person name="Martin M.D."/>
            <person name="Gilbert T."/>
            <person name="Hodgins K."/>
            <person name="Battlay P."/>
            <person name="Petersen B."/>
            <person name="Wilson J."/>
        </authorList>
    </citation>
    <scope>NUCLEOTIDE SEQUENCE</scope>
    <source>
        <strain evidence="1">AA19_3_7</strain>
        <tissue evidence="1">Leaf</tissue>
    </source>
</reference>